<name>A0AAU7QTZ3_9ACTN</name>
<accession>A0AAU7QTZ3</accession>
<protein>
    <recommendedName>
        <fullName evidence="2">NACHT domain-containing protein</fullName>
    </recommendedName>
</protein>
<gene>
    <name evidence="1" type="ORF">ABIH81_18550</name>
</gene>
<dbReference type="RefSeq" id="WP_349876143.1">
    <property type="nucleotide sequence ID" value="NZ_CP157974.1"/>
</dbReference>
<dbReference type="EMBL" id="CP157974">
    <property type="protein sequence ID" value="XBT79663.1"/>
    <property type="molecule type" value="Genomic_DNA"/>
</dbReference>
<sequence>MRYRYEDLGDREFQQLIQALLAHSLGSTLQAMPIGKADGGRDALHGTSVYQVKFTIAPHKVKDPVTWLIDALDGETEKIIALVERGARTYYLITNIEGTGNLDTGTIDRLSQALAERSKAWSIEILPWWRETIDAQVSAAPNHLLRPFIRILPPDQILALTKLDGSPDARRRDRILLAYLRDRYAFDDPIRFGEVDLIGPTVDKLFVDVPVASREAGSAPYRLMEQLGAADVEEVGRKAGRGPGQWQTGASFLLLHPAWRGNALIVGGPGQGKTTLLQFVCQVYRSLHLDDGRYLRSAKGIQPHVVRVPFRVELREYGEWLTKVAKRRKKDPAASEALEEYLAWHVGEHSGRRFTTDDLAELLAEHPVLLALDGLDEVADLKTRERVAEQIGRTATRLAGPDFDVVIVVTTRPGASGAPEQLGPRFPHLLMQRLTKRLQLAYLRHWAEQSELDTAATDALRSQFIANLHLPHVAELASSPMQMAILLHLLQRRRILPEQRTELYADYVKVFFDRESPKEPIVDAHRKLVLALHRFLAWHLQSAAERGASSGGIPLADLRRLIGEFLTEYDETSPDLAALFTSVTSRVVCLVQRASGVIEFEVQPLREYFAASYLAERAQPRGRGTKDARLSELIKRPYWSNVLRFFVGMWSEAELKGLPTIVREVRAETPFDVLPLTGAVLLQLLRDQVYQGLTTVAVRGAVEAALEGPQCLLATDGLIDDTGEPVRLSQGPASQVVAYTRARLLKERVPALRDALAILLRTHDTLDAARQWWWSAEVRQPTMAWLRTAAHLGALSQLTTAEAEHVIACAEQEQGSGLRAVVLPLLIAANSDISSGPLIRLCLDDLADRYQFDSARSRNDQPERPLSELVRHAHPEHFYDHRRAGLRPGAARGATARQQRHRPIAGPTNCADIVAGLAAANQNGDWRAEDSWRQLFQVLTAAFGDSWLLREAIIATPDSISFLPSKPQIGAGATVNGVAAWLRQAGHHNADVGWWTRQRPPATDPLAARTWLCTLTLRAKAPVVAACIPTADELLSAMSPDHTASVLATVHRFCSQTAPRRLDLYAQLHSRSVRPSPIAALLLYEVAFDTTRPELARIVLDDLPAVLRLREDVTRLALELMGEHQSRPPKQSVFAGTRPFIPPGTLYPSHRLGTVTGGFARRVLASPEQWPVDIVGGAARILASALSSQPPLAEIAAADGWFDAD</sequence>
<dbReference type="InterPro" id="IPR027417">
    <property type="entry name" value="P-loop_NTPase"/>
</dbReference>
<organism evidence="1">
    <name type="scientific">Micromonospora sp. HUAS YX12</name>
    <dbReference type="NCBI Taxonomy" id="3156396"/>
    <lineage>
        <taxon>Bacteria</taxon>
        <taxon>Bacillati</taxon>
        <taxon>Actinomycetota</taxon>
        <taxon>Actinomycetes</taxon>
        <taxon>Micromonosporales</taxon>
        <taxon>Micromonosporaceae</taxon>
        <taxon>Micromonospora</taxon>
    </lineage>
</organism>
<evidence type="ECO:0008006" key="2">
    <source>
        <dbReference type="Google" id="ProtNLM"/>
    </source>
</evidence>
<dbReference type="SUPFAM" id="SSF52540">
    <property type="entry name" value="P-loop containing nucleoside triphosphate hydrolases"/>
    <property type="match status" value="1"/>
</dbReference>
<proteinExistence type="predicted"/>
<dbReference type="Gene3D" id="3.40.50.300">
    <property type="entry name" value="P-loop containing nucleotide triphosphate hydrolases"/>
    <property type="match status" value="1"/>
</dbReference>
<evidence type="ECO:0000313" key="1">
    <source>
        <dbReference type="EMBL" id="XBT79663.1"/>
    </source>
</evidence>
<reference evidence="1" key="1">
    <citation type="submission" date="2024-06" db="EMBL/GenBank/DDBJ databases">
        <title>Micromonospora sp. strain HUAS YX12 genome sequences.</title>
        <authorList>
            <person name="Mo P."/>
        </authorList>
    </citation>
    <scope>NUCLEOTIDE SEQUENCE</scope>
    <source>
        <strain evidence="1">HUAS YX12</strain>
    </source>
</reference>
<dbReference type="AlphaFoldDB" id="A0AAU7QTZ3"/>